<sequence length="670" mass="74488">MVALCGDDVSLADALDKLADVAVATWETQGQFQILKRTPKQLRECRQRDLDVRISQLERQLQEYSKEFDLSGTSYDRAREAIRRFELMLKGENQGVWSEGPSGVIDLFLPSDVLLKRILIAIGSKRLSELPYVETVVFSTAPTARQVAFPSSVRTLIEDYAAEQSWFVKASNEEQFASDHPLFVSWWKSLRSQPIDSSDIGKALLSARLEDDRLWTLLQIFDRGGRKRGSAVKAMQIVREVTSQRIVSTIPESALFEPSKRNREFEELARVPEMFVTHHSGPIEPSGLSPTVWEEAIRPNQVEPLSLFLGDLCCEVSRYLGRPVAARLPDFCAPVFSDLRGAASVPLRAVLSQLSQQYGVGVDANSDWILMSPSNALECERTRLNRGALTEVMELARTQPLMDIRAIATLYFKSGTGAFRNPIATFYLNLIAKKGVAVDPYDIPFPLLGLLGSLTDDSWRTTLNGEPFRLSNSGLPSRQYFEGWCSFGEGYDMWIGPGIVQRTRLGIEVAVPDLLLIGTETLPTGLRNDSALSIQAGSSSAFQKVDSADGGSGSQGPSMVFNEEQLAKFCFNMILEGTASSVADAMTGIWRIVPRRQLTIVGALSEQVEIIRVYTGHPVVRSESMERSYTDFPAELRRKLESRVSELLRLARPSQRQSAVFRSCVAVRVA</sequence>
<accession>A0A809S582</accession>
<name>A0A809S582_9BACT</name>
<dbReference type="KEGG" id="npy:NPRO_16720"/>
<organism evidence="1 2">
    <name type="scientific">Candidatus Nitrosymbiomonas proteolyticus</name>
    <dbReference type="NCBI Taxonomy" id="2608984"/>
    <lineage>
        <taxon>Bacteria</taxon>
        <taxon>Bacillati</taxon>
        <taxon>Armatimonadota</taxon>
        <taxon>Armatimonadota incertae sedis</taxon>
        <taxon>Candidatus Nitrosymbiomonas</taxon>
    </lineage>
</organism>
<evidence type="ECO:0000313" key="1">
    <source>
        <dbReference type="EMBL" id="BBO24077.1"/>
    </source>
</evidence>
<dbReference type="AlphaFoldDB" id="A0A809S582"/>
<protein>
    <submittedName>
        <fullName evidence="1">Uncharacterized protein</fullName>
    </submittedName>
</protein>
<dbReference type="EMBL" id="AP021858">
    <property type="protein sequence ID" value="BBO24077.1"/>
    <property type="molecule type" value="Genomic_DNA"/>
</dbReference>
<dbReference type="Proteomes" id="UP000662873">
    <property type="component" value="Chromosome"/>
</dbReference>
<proteinExistence type="predicted"/>
<evidence type="ECO:0000313" key="2">
    <source>
        <dbReference type="Proteomes" id="UP000662873"/>
    </source>
</evidence>
<reference evidence="1" key="1">
    <citation type="journal article" name="DNA Res.">
        <title>The physiological potential of anammox bacteria as revealed by their core genome structure.</title>
        <authorList>
            <person name="Okubo T."/>
            <person name="Toyoda A."/>
            <person name="Fukuhara K."/>
            <person name="Uchiyama I."/>
            <person name="Harigaya Y."/>
            <person name="Kuroiwa M."/>
            <person name="Suzuki T."/>
            <person name="Murakami Y."/>
            <person name="Suwa Y."/>
            <person name="Takami H."/>
        </authorList>
    </citation>
    <scope>NUCLEOTIDE SEQUENCE</scope>
    <source>
        <strain evidence="1">317325-2</strain>
    </source>
</reference>
<gene>
    <name evidence="1" type="ORF">NPRO_16720</name>
</gene>